<sequence>MATQIHEGCHFGFARLILANLYEALGTASDELKAKNGASFLCYRTRLIQLTPPVWQDPKKVFMKYMKLFLSLDQFKPRFAPFVKREIGLAWFREAFPTTDPRHEERVNEIWRAYLDTNVLSYKVGPTSSDTGLVGYQPNLVSR</sequence>
<dbReference type="AlphaFoldDB" id="A0A2K3L8L9"/>
<evidence type="ECO:0000313" key="2">
    <source>
        <dbReference type="Proteomes" id="UP000236291"/>
    </source>
</evidence>
<dbReference type="Proteomes" id="UP000236291">
    <property type="component" value="Unassembled WGS sequence"/>
</dbReference>
<comment type="caution">
    <text evidence="1">The sequence shown here is derived from an EMBL/GenBank/DDBJ whole genome shotgun (WGS) entry which is preliminary data.</text>
</comment>
<dbReference type="EMBL" id="ASHM01028190">
    <property type="protein sequence ID" value="PNX74863.1"/>
    <property type="molecule type" value="Genomic_DNA"/>
</dbReference>
<accession>A0A2K3L8L9</accession>
<gene>
    <name evidence="1" type="ORF">L195_g030792</name>
</gene>
<organism evidence="1 2">
    <name type="scientific">Trifolium pratense</name>
    <name type="common">Red clover</name>
    <dbReference type="NCBI Taxonomy" id="57577"/>
    <lineage>
        <taxon>Eukaryota</taxon>
        <taxon>Viridiplantae</taxon>
        <taxon>Streptophyta</taxon>
        <taxon>Embryophyta</taxon>
        <taxon>Tracheophyta</taxon>
        <taxon>Spermatophyta</taxon>
        <taxon>Magnoliopsida</taxon>
        <taxon>eudicotyledons</taxon>
        <taxon>Gunneridae</taxon>
        <taxon>Pentapetalae</taxon>
        <taxon>rosids</taxon>
        <taxon>fabids</taxon>
        <taxon>Fabales</taxon>
        <taxon>Fabaceae</taxon>
        <taxon>Papilionoideae</taxon>
        <taxon>50 kb inversion clade</taxon>
        <taxon>NPAAA clade</taxon>
        <taxon>Hologalegina</taxon>
        <taxon>IRL clade</taxon>
        <taxon>Trifolieae</taxon>
        <taxon>Trifolium</taxon>
    </lineage>
</organism>
<proteinExistence type="predicted"/>
<reference evidence="1 2" key="2">
    <citation type="journal article" date="2017" name="Front. Plant Sci.">
        <title>Gene Classification and Mining of Molecular Markers Useful in Red Clover (Trifolium pratense) Breeding.</title>
        <authorList>
            <person name="Istvanek J."/>
            <person name="Dluhosova J."/>
            <person name="Dluhos P."/>
            <person name="Patkova L."/>
            <person name="Nedelnik J."/>
            <person name="Repkova J."/>
        </authorList>
    </citation>
    <scope>NUCLEOTIDE SEQUENCE [LARGE SCALE GENOMIC DNA]</scope>
    <source>
        <strain evidence="2">cv. Tatra</strain>
        <tissue evidence="1">Young leaves</tissue>
    </source>
</reference>
<evidence type="ECO:0000313" key="1">
    <source>
        <dbReference type="EMBL" id="PNX74863.1"/>
    </source>
</evidence>
<name>A0A2K3L8L9_TRIPR</name>
<protein>
    <submittedName>
        <fullName evidence="1">Uncharacterized protein</fullName>
    </submittedName>
</protein>
<reference evidence="1 2" key="1">
    <citation type="journal article" date="2014" name="Am. J. Bot.">
        <title>Genome assembly and annotation for red clover (Trifolium pratense; Fabaceae).</title>
        <authorList>
            <person name="Istvanek J."/>
            <person name="Jaros M."/>
            <person name="Krenek A."/>
            <person name="Repkova J."/>
        </authorList>
    </citation>
    <scope>NUCLEOTIDE SEQUENCE [LARGE SCALE GENOMIC DNA]</scope>
    <source>
        <strain evidence="2">cv. Tatra</strain>
        <tissue evidence="1">Young leaves</tissue>
    </source>
</reference>